<feature type="region of interest" description="Disordered" evidence="1">
    <location>
        <begin position="49"/>
        <end position="74"/>
    </location>
</feature>
<evidence type="ECO:0000313" key="3">
    <source>
        <dbReference type="Proteomes" id="UP001221898"/>
    </source>
</evidence>
<keyword evidence="3" id="KW-1185">Reference proteome</keyword>
<dbReference type="Proteomes" id="UP001221898">
    <property type="component" value="Unassembled WGS sequence"/>
</dbReference>
<sequence length="208" mass="22621">MGGASVIVLALSHTEGQGRIPPPRDVPILRIVRRPCDFLIFIWKRPSLGPEESSGSPNPGPGMGRITKTTGRWDGAANRNVGGGKGAWALGGKLAYWPPLHKKSRRGELNGIQGCDAHYQPPQLGRDTVKDCHLWMVGGPPRREEKDPSRLCLLLSHRLRLQLNLKCGLMAVSLHSAGRSEVRAAERARAVWWDVSKGTVGSCQASIC</sequence>
<dbReference type="AlphaFoldDB" id="A0AAD7T744"/>
<evidence type="ECO:0000256" key="1">
    <source>
        <dbReference type="SAM" id="MobiDB-lite"/>
    </source>
</evidence>
<organism evidence="2 3">
    <name type="scientific">Aldrovandia affinis</name>
    <dbReference type="NCBI Taxonomy" id="143900"/>
    <lineage>
        <taxon>Eukaryota</taxon>
        <taxon>Metazoa</taxon>
        <taxon>Chordata</taxon>
        <taxon>Craniata</taxon>
        <taxon>Vertebrata</taxon>
        <taxon>Euteleostomi</taxon>
        <taxon>Actinopterygii</taxon>
        <taxon>Neopterygii</taxon>
        <taxon>Teleostei</taxon>
        <taxon>Notacanthiformes</taxon>
        <taxon>Halosauridae</taxon>
        <taxon>Aldrovandia</taxon>
    </lineage>
</organism>
<comment type="caution">
    <text evidence="2">The sequence shown here is derived from an EMBL/GenBank/DDBJ whole genome shotgun (WGS) entry which is preliminary data.</text>
</comment>
<proteinExistence type="predicted"/>
<protein>
    <submittedName>
        <fullName evidence="2">Uncharacterized protein</fullName>
    </submittedName>
</protein>
<accession>A0AAD7T744</accession>
<evidence type="ECO:0000313" key="2">
    <source>
        <dbReference type="EMBL" id="KAJ8415403.1"/>
    </source>
</evidence>
<gene>
    <name evidence="2" type="ORF">AAFF_G00423830</name>
</gene>
<dbReference type="EMBL" id="JAINUG010000009">
    <property type="protein sequence ID" value="KAJ8415403.1"/>
    <property type="molecule type" value="Genomic_DNA"/>
</dbReference>
<name>A0AAD7T744_9TELE</name>
<reference evidence="2" key="1">
    <citation type="journal article" date="2023" name="Science">
        <title>Genome structures resolve the early diversification of teleost fishes.</title>
        <authorList>
            <person name="Parey E."/>
            <person name="Louis A."/>
            <person name="Montfort J."/>
            <person name="Bouchez O."/>
            <person name="Roques C."/>
            <person name="Iampietro C."/>
            <person name="Lluch J."/>
            <person name="Castinel A."/>
            <person name="Donnadieu C."/>
            <person name="Desvignes T."/>
            <person name="Floi Bucao C."/>
            <person name="Jouanno E."/>
            <person name="Wen M."/>
            <person name="Mejri S."/>
            <person name="Dirks R."/>
            <person name="Jansen H."/>
            <person name="Henkel C."/>
            <person name="Chen W.J."/>
            <person name="Zahm M."/>
            <person name="Cabau C."/>
            <person name="Klopp C."/>
            <person name="Thompson A.W."/>
            <person name="Robinson-Rechavi M."/>
            <person name="Braasch I."/>
            <person name="Lecointre G."/>
            <person name="Bobe J."/>
            <person name="Postlethwait J.H."/>
            <person name="Berthelot C."/>
            <person name="Roest Crollius H."/>
            <person name="Guiguen Y."/>
        </authorList>
    </citation>
    <scope>NUCLEOTIDE SEQUENCE</scope>
    <source>
        <strain evidence="2">NC1722</strain>
    </source>
</reference>